<keyword evidence="3" id="KW-1185">Reference proteome</keyword>
<evidence type="ECO:0000256" key="1">
    <source>
        <dbReference type="SAM" id="MobiDB-lite"/>
    </source>
</evidence>
<protein>
    <submittedName>
        <fullName evidence="2">Uncharacterized protein</fullName>
    </submittedName>
</protein>
<sequence length="79" mass="8755">MDRQASRVGKHRCRPPVEACARMRYEELGGKLAKTASIGVLSILAVPLTNSRPFRLTSPQPPHPLSANRTRGRQDKLAH</sequence>
<evidence type="ECO:0000313" key="3">
    <source>
        <dbReference type="Proteomes" id="UP000784294"/>
    </source>
</evidence>
<evidence type="ECO:0000313" key="2">
    <source>
        <dbReference type="EMBL" id="VEL19325.1"/>
    </source>
</evidence>
<dbReference type="AlphaFoldDB" id="A0A3S5FDK0"/>
<reference evidence="2" key="1">
    <citation type="submission" date="2018-11" db="EMBL/GenBank/DDBJ databases">
        <authorList>
            <consortium name="Pathogen Informatics"/>
        </authorList>
    </citation>
    <scope>NUCLEOTIDE SEQUENCE</scope>
</reference>
<proteinExistence type="predicted"/>
<name>A0A3S5FDK0_9PLAT</name>
<accession>A0A3S5FDK0</accession>
<gene>
    <name evidence="2" type="ORF">PXEA_LOCUS12765</name>
</gene>
<feature type="region of interest" description="Disordered" evidence="1">
    <location>
        <begin position="51"/>
        <end position="79"/>
    </location>
</feature>
<comment type="caution">
    <text evidence="2">The sequence shown here is derived from an EMBL/GenBank/DDBJ whole genome shotgun (WGS) entry which is preliminary data.</text>
</comment>
<organism evidence="2 3">
    <name type="scientific">Protopolystoma xenopodis</name>
    <dbReference type="NCBI Taxonomy" id="117903"/>
    <lineage>
        <taxon>Eukaryota</taxon>
        <taxon>Metazoa</taxon>
        <taxon>Spiralia</taxon>
        <taxon>Lophotrochozoa</taxon>
        <taxon>Platyhelminthes</taxon>
        <taxon>Monogenea</taxon>
        <taxon>Polyopisthocotylea</taxon>
        <taxon>Polystomatidea</taxon>
        <taxon>Polystomatidae</taxon>
        <taxon>Protopolystoma</taxon>
    </lineage>
</organism>
<dbReference type="Proteomes" id="UP000784294">
    <property type="component" value="Unassembled WGS sequence"/>
</dbReference>
<dbReference type="EMBL" id="CAAALY010041075">
    <property type="protein sequence ID" value="VEL19325.1"/>
    <property type="molecule type" value="Genomic_DNA"/>
</dbReference>